<organism evidence="11 12">
    <name type="scientific">Rubroshorea leprosula</name>
    <dbReference type="NCBI Taxonomy" id="152421"/>
    <lineage>
        <taxon>Eukaryota</taxon>
        <taxon>Viridiplantae</taxon>
        <taxon>Streptophyta</taxon>
        <taxon>Embryophyta</taxon>
        <taxon>Tracheophyta</taxon>
        <taxon>Spermatophyta</taxon>
        <taxon>Magnoliopsida</taxon>
        <taxon>eudicotyledons</taxon>
        <taxon>Gunneridae</taxon>
        <taxon>Pentapetalae</taxon>
        <taxon>rosids</taxon>
        <taxon>malvids</taxon>
        <taxon>Malvales</taxon>
        <taxon>Dipterocarpaceae</taxon>
        <taxon>Rubroshorea</taxon>
    </lineage>
</organism>
<keyword evidence="1" id="KW-0433">Leucine-rich repeat</keyword>
<accession>A0AAV5LPM8</accession>
<dbReference type="PANTHER" id="PTHR36766:SF70">
    <property type="entry name" value="DISEASE RESISTANCE PROTEIN RGA4"/>
    <property type="match status" value="1"/>
</dbReference>
<feature type="domain" description="R13L1/DRL21-like LRR repeat region" evidence="10">
    <location>
        <begin position="535"/>
        <end position="665"/>
    </location>
</feature>
<dbReference type="GO" id="GO:0005524">
    <property type="term" value="F:ATP binding"/>
    <property type="evidence" value="ECO:0007669"/>
    <property type="project" value="UniProtKB-KW"/>
</dbReference>
<dbReference type="FunFam" id="3.40.50.300:FF:001091">
    <property type="entry name" value="Probable disease resistance protein At1g61300"/>
    <property type="match status" value="1"/>
</dbReference>
<evidence type="ECO:0000313" key="11">
    <source>
        <dbReference type="EMBL" id="GKV38799.1"/>
    </source>
</evidence>
<dbReference type="SUPFAM" id="SSF52058">
    <property type="entry name" value="L domain-like"/>
    <property type="match status" value="1"/>
</dbReference>
<feature type="domain" description="R13L1/DRL21-like LRR repeat region" evidence="10">
    <location>
        <begin position="758"/>
        <end position="817"/>
    </location>
</feature>
<keyword evidence="2" id="KW-0677">Repeat</keyword>
<keyword evidence="12" id="KW-1185">Reference proteome</keyword>
<feature type="domain" description="Disease resistance N-terminal" evidence="8">
    <location>
        <begin position="2"/>
        <end position="89"/>
    </location>
</feature>
<proteinExistence type="predicted"/>
<evidence type="ECO:0000256" key="2">
    <source>
        <dbReference type="ARBA" id="ARBA00022737"/>
    </source>
</evidence>
<dbReference type="InterPro" id="IPR058922">
    <property type="entry name" value="WHD_DRP"/>
</dbReference>
<feature type="domain" description="NB-ARC" evidence="7">
    <location>
        <begin position="165"/>
        <end position="334"/>
    </location>
</feature>
<dbReference type="Pfam" id="PF23559">
    <property type="entry name" value="WHD_DRP"/>
    <property type="match status" value="1"/>
</dbReference>
<dbReference type="PRINTS" id="PR00364">
    <property type="entry name" value="DISEASERSIST"/>
</dbReference>
<dbReference type="InterPro" id="IPR002182">
    <property type="entry name" value="NB-ARC"/>
</dbReference>
<evidence type="ECO:0000256" key="3">
    <source>
        <dbReference type="ARBA" id="ARBA00022741"/>
    </source>
</evidence>
<evidence type="ECO:0000313" key="12">
    <source>
        <dbReference type="Proteomes" id="UP001054252"/>
    </source>
</evidence>
<dbReference type="GO" id="GO:0006952">
    <property type="term" value="P:defense response"/>
    <property type="evidence" value="ECO:0007669"/>
    <property type="project" value="UniProtKB-KW"/>
</dbReference>
<dbReference type="Pfam" id="PF18052">
    <property type="entry name" value="Rx_N"/>
    <property type="match status" value="1"/>
</dbReference>
<evidence type="ECO:0000256" key="1">
    <source>
        <dbReference type="ARBA" id="ARBA00022614"/>
    </source>
</evidence>
<dbReference type="AlphaFoldDB" id="A0AAV5LPM8"/>
<keyword evidence="4" id="KW-0611">Plant defense</keyword>
<evidence type="ECO:0000259" key="10">
    <source>
        <dbReference type="Pfam" id="PF25019"/>
    </source>
</evidence>
<dbReference type="InterPro" id="IPR032675">
    <property type="entry name" value="LRR_dom_sf"/>
</dbReference>
<dbReference type="InterPro" id="IPR041118">
    <property type="entry name" value="Rx_N"/>
</dbReference>
<evidence type="ECO:0000256" key="4">
    <source>
        <dbReference type="ARBA" id="ARBA00022821"/>
    </source>
</evidence>
<dbReference type="Pfam" id="PF25019">
    <property type="entry name" value="LRR_R13L1-DRL21"/>
    <property type="match status" value="2"/>
</dbReference>
<evidence type="ECO:0000256" key="6">
    <source>
        <dbReference type="SAM" id="Coils"/>
    </source>
</evidence>
<dbReference type="Pfam" id="PF00931">
    <property type="entry name" value="NB-ARC"/>
    <property type="match status" value="1"/>
</dbReference>
<dbReference type="Gene3D" id="1.20.5.4130">
    <property type="match status" value="1"/>
</dbReference>
<dbReference type="Gene3D" id="1.10.8.430">
    <property type="entry name" value="Helical domain of apoptotic protease-activating factors"/>
    <property type="match status" value="1"/>
</dbReference>
<dbReference type="InterPro" id="IPR036388">
    <property type="entry name" value="WH-like_DNA-bd_sf"/>
</dbReference>
<keyword evidence="6" id="KW-0175">Coiled coil</keyword>
<dbReference type="InterPro" id="IPR038005">
    <property type="entry name" value="RX-like_CC"/>
</dbReference>
<evidence type="ECO:0000256" key="5">
    <source>
        <dbReference type="ARBA" id="ARBA00022840"/>
    </source>
</evidence>
<evidence type="ECO:0008006" key="13">
    <source>
        <dbReference type="Google" id="ProtNLM"/>
    </source>
</evidence>
<dbReference type="GO" id="GO:0051707">
    <property type="term" value="P:response to other organism"/>
    <property type="evidence" value="ECO:0007669"/>
    <property type="project" value="UniProtKB-ARBA"/>
</dbReference>
<evidence type="ECO:0000259" key="7">
    <source>
        <dbReference type="Pfam" id="PF00931"/>
    </source>
</evidence>
<dbReference type="Gene3D" id="3.80.10.10">
    <property type="entry name" value="Ribonuclease Inhibitor"/>
    <property type="match status" value="2"/>
</dbReference>
<feature type="coiled-coil region" evidence="6">
    <location>
        <begin position="13"/>
        <end position="47"/>
    </location>
</feature>
<gene>
    <name evidence="11" type="ORF">SLEP1_g46671</name>
</gene>
<evidence type="ECO:0000259" key="9">
    <source>
        <dbReference type="Pfam" id="PF23559"/>
    </source>
</evidence>
<dbReference type="InterPro" id="IPR056789">
    <property type="entry name" value="LRR_R13L1-DRL21"/>
</dbReference>
<keyword evidence="3" id="KW-0547">Nucleotide-binding</keyword>
<dbReference type="Gene3D" id="3.40.50.300">
    <property type="entry name" value="P-loop containing nucleotide triphosphate hydrolases"/>
    <property type="match status" value="1"/>
</dbReference>
<dbReference type="PANTHER" id="PTHR36766">
    <property type="entry name" value="PLANT BROAD-SPECTRUM MILDEW RESISTANCE PROTEIN RPW8"/>
    <property type="match status" value="1"/>
</dbReference>
<name>A0AAV5LPM8_9ROSI</name>
<evidence type="ECO:0000259" key="8">
    <source>
        <dbReference type="Pfam" id="PF18052"/>
    </source>
</evidence>
<feature type="domain" description="Disease resistance protein winged helix" evidence="9">
    <location>
        <begin position="422"/>
        <end position="457"/>
    </location>
</feature>
<reference evidence="11 12" key="1">
    <citation type="journal article" date="2021" name="Commun. Biol.">
        <title>The genome of Shorea leprosula (Dipterocarpaceae) highlights the ecological relevance of drought in aseasonal tropical rainforests.</title>
        <authorList>
            <person name="Ng K.K.S."/>
            <person name="Kobayashi M.J."/>
            <person name="Fawcett J.A."/>
            <person name="Hatakeyama M."/>
            <person name="Paape T."/>
            <person name="Ng C.H."/>
            <person name="Ang C.C."/>
            <person name="Tnah L.H."/>
            <person name="Lee C.T."/>
            <person name="Nishiyama T."/>
            <person name="Sese J."/>
            <person name="O'Brien M.J."/>
            <person name="Copetti D."/>
            <person name="Mohd Noor M.I."/>
            <person name="Ong R.C."/>
            <person name="Putra M."/>
            <person name="Sireger I.Z."/>
            <person name="Indrioko S."/>
            <person name="Kosugi Y."/>
            <person name="Izuno A."/>
            <person name="Isagi Y."/>
            <person name="Lee S.L."/>
            <person name="Shimizu K.K."/>
        </authorList>
    </citation>
    <scope>NUCLEOTIDE SEQUENCE [LARGE SCALE GENOMIC DNA]</scope>
    <source>
        <strain evidence="11">214</strain>
    </source>
</reference>
<sequence length="844" mass="96317">MVDATIKKLISAIADQINLVVSWKEELRRLKNRLIMIQALLQDAGERQVTQPAVKLWLERLRDAASDADDVLDEVAYENLKRKIEIQNHMKRKVCYFFSLSNPFISRMKMAKKIEKIVASVDDINKEAQGFGLQTIPVVLDLEHRRRNLQTHSFCDVSQVVGRDGDVSRIVELLTDSTNQLPLWVLSIVGMGGLGKTTLAQSVRNNEHIKKDFAKIIWVCVSENFDVERILKEILESVTGRACGNIINVDTVIQNIQNELAGKNYLLILDDVWDLESQKWEELRRSLLGMGKNSRSRIVVTTREERVASIANHKHHLKELEDDECLSIIKQRAFGDSPIPSHLGLEVIANEIAKKCRGVPLVANVIGGTLQNNMSKDYWLSIKNMNAWELPEGECRILSILRLSFDRLPESALKQCFAFCSIFPKDYVMEKEILIELWMAEGIIQSPEGSCKSMEDIETKIKELPKAISKLYNLQAFRFMDCEYLKMPLKGIGYLINLRHIRFSDVERMPANIGRLTSLQTLPSFYVGTRKGCKIEELGSLSRLKGGLEILNLELVKDKSEAEGAKLYEKAIDELRLLWDSRRELELESNHDEEVLEGLQPHSNLQRLVIDNYGGENLPSWMLSSNELFSPNNFNLVKLSIRSCRKLNGILVISGLSSLKQLTICYCSELTSVVDGAFEKFSLEQIKILDCPKLQSLRATCLPGLKELCIGGFLKELELEESLNFNCIHHIHASLEKLSLFDWDKLTQLPHQIQHLTALRELQIWEFRKLDALPEWLGNLSSLESLEIMSCQNLKCLPSAEAVRRLTKLKRLRIRDCPGLMESCAKETGAEWPKISHIPYIYLW</sequence>
<dbReference type="CDD" id="cd14798">
    <property type="entry name" value="RX-CC_like"/>
    <property type="match status" value="1"/>
</dbReference>
<dbReference type="EMBL" id="BPVZ01000130">
    <property type="protein sequence ID" value="GKV38799.1"/>
    <property type="molecule type" value="Genomic_DNA"/>
</dbReference>
<protein>
    <recommendedName>
        <fullName evidence="13">Disease resistance protein RGA3</fullName>
    </recommendedName>
</protein>
<comment type="caution">
    <text evidence="11">The sequence shown here is derived from an EMBL/GenBank/DDBJ whole genome shotgun (WGS) entry which is preliminary data.</text>
</comment>
<dbReference type="InterPro" id="IPR042197">
    <property type="entry name" value="Apaf_helical"/>
</dbReference>
<dbReference type="Gene3D" id="1.10.10.10">
    <property type="entry name" value="Winged helix-like DNA-binding domain superfamily/Winged helix DNA-binding domain"/>
    <property type="match status" value="1"/>
</dbReference>
<dbReference type="GO" id="GO:0043531">
    <property type="term" value="F:ADP binding"/>
    <property type="evidence" value="ECO:0007669"/>
    <property type="project" value="InterPro"/>
</dbReference>
<dbReference type="InterPro" id="IPR027417">
    <property type="entry name" value="P-loop_NTPase"/>
</dbReference>
<dbReference type="Proteomes" id="UP001054252">
    <property type="component" value="Unassembled WGS sequence"/>
</dbReference>
<dbReference type="SUPFAM" id="SSF52540">
    <property type="entry name" value="P-loop containing nucleoside triphosphate hydrolases"/>
    <property type="match status" value="1"/>
</dbReference>
<keyword evidence="5" id="KW-0067">ATP-binding</keyword>